<dbReference type="EMBL" id="LFTY01000002">
    <property type="protein sequence ID" value="KMW59632.1"/>
    <property type="molecule type" value="Genomic_DNA"/>
</dbReference>
<proteinExistence type="predicted"/>
<dbReference type="Proteomes" id="UP000037178">
    <property type="component" value="Unassembled WGS sequence"/>
</dbReference>
<dbReference type="PATRIC" id="fig|1675527.3.peg.4829"/>
<accession>A0A0J9EA30</accession>
<gene>
    <name evidence="1" type="ORF">AIOL_004614</name>
</gene>
<sequence>MPTEIRAIPLPQHSALQTRIAPDDFVDCYAVPSELPLRAAAERIVAFPLWVRALVGLRSVLVAPFGLLRTGPEGRPKLGPFPIEQETETEIIAGFNDRHLNFRIAVRAEGGQVSLATWVHRHNWLGRAYLAAIMPFHILVVRDAVARVSRAG</sequence>
<reference evidence="1 2" key="1">
    <citation type="submission" date="2015-06" db="EMBL/GenBank/DDBJ databases">
        <title>Draft genome sequence of an Alphaproteobacteria species associated to the Mediterranean sponge Oscarella lobularis.</title>
        <authorList>
            <person name="Jourda C."/>
            <person name="Santini S."/>
            <person name="Claverie J.-M."/>
        </authorList>
    </citation>
    <scope>NUCLEOTIDE SEQUENCE [LARGE SCALE GENOMIC DNA]</scope>
    <source>
        <strain evidence="1">IGS</strain>
    </source>
</reference>
<keyword evidence="2" id="KW-1185">Reference proteome</keyword>
<evidence type="ECO:0008006" key="3">
    <source>
        <dbReference type="Google" id="ProtNLM"/>
    </source>
</evidence>
<organism evidence="1 2">
    <name type="scientific">Candidatus Rhodobacter oscarellae</name>
    <dbReference type="NCBI Taxonomy" id="1675527"/>
    <lineage>
        <taxon>Bacteria</taxon>
        <taxon>Pseudomonadati</taxon>
        <taxon>Pseudomonadota</taxon>
        <taxon>Alphaproteobacteria</taxon>
        <taxon>Rhodobacterales</taxon>
        <taxon>Rhodobacter group</taxon>
        <taxon>Rhodobacter</taxon>
    </lineage>
</organism>
<comment type="caution">
    <text evidence="1">The sequence shown here is derived from an EMBL/GenBank/DDBJ whole genome shotgun (WGS) entry which is preliminary data.</text>
</comment>
<dbReference type="OrthoDB" id="7058586at2"/>
<evidence type="ECO:0000313" key="2">
    <source>
        <dbReference type="Proteomes" id="UP000037178"/>
    </source>
</evidence>
<dbReference type="AlphaFoldDB" id="A0A0J9EA30"/>
<dbReference type="Pfam" id="PF11066">
    <property type="entry name" value="DUF2867"/>
    <property type="match status" value="1"/>
</dbReference>
<name>A0A0J9EA30_9RHOB</name>
<evidence type="ECO:0000313" key="1">
    <source>
        <dbReference type="EMBL" id="KMW59632.1"/>
    </source>
</evidence>
<dbReference type="STRING" id="1675527.AIOL_004614"/>
<dbReference type="RefSeq" id="WP_049645073.1">
    <property type="nucleotide sequence ID" value="NZ_LFTY01000002.1"/>
</dbReference>
<dbReference type="InterPro" id="IPR021295">
    <property type="entry name" value="DUF2867"/>
</dbReference>
<protein>
    <recommendedName>
        <fullName evidence="3">DUF2867 domain-containing protein</fullName>
    </recommendedName>
</protein>